<keyword evidence="1 4" id="KW-0808">Transferase</keyword>
<organism evidence="4 5">
    <name type="scientific">Paraburkholderia kururiensis</name>
    <dbReference type="NCBI Taxonomy" id="984307"/>
    <lineage>
        <taxon>Bacteria</taxon>
        <taxon>Pseudomonadati</taxon>
        <taxon>Pseudomonadota</taxon>
        <taxon>Betaproteobacteria</taxon>
        <taxon>Burkholderiales</taxon>
        <taxon>Burkholderiaceae</taxon>
        <taxon>Paraburkholderia</taxon>
    </lineage>
</organism>
<reference evidence="4 5" key="1">
    <citation type="submission" date="2023-12" db="EMBL/GenBank/DDBJ databases">
        <title>Genome sequencing and assembly of bacterial species from a model synthetic community.</title>
        <authorList>
            <person name="Hogle S.L."/>
        </authorList>
    </citation>
    <scope>NUCLEOTIDE SEQUENCE [LARGE SCALE GENOMIC DNA]</scope>
    <source>
        <strain evidence="4 5">HAMBI 2494</strain>
    </source>
</reference>
<dbReference type="InterPro" id="IPR028098">
    <property type="entry name" value="Glyco_trans_4-like_N"/>
</dbReference>
<dbReference type="InterPro" id="IPR001296">
    <property type="entry name" value="Glyco_trans_1"/>
</dbReference>
<dbReference type="PANTHER" id="PTHR46401">
    <property type="entry name" value="GLYCOSYLTRANSFERASE WBBK-RELATED"/>
    <property type="match status" value="1"/>
</dbReference>
<keyword evidence="4" id="KW-0328">Glycosyltransferase</keyword>
<dbReference type="GO" id="GO:0016757">
    <property type="term" value="F:glycosyltransferase activity"/>
    <property type="evidence" value="ECO:0007669"/>
    <property type="project" value="UniProtKB-KW"/>
</dbReference>
<dbReference type="RefSeq" id="WP_114809012.1">
    <property type="nucleotide sequence ID" value="NZ_CP139965.1"/>
</dbReference>
<feature type="domain" description="Glycosyl transferase family 1" evidence="2">
    <location>
        <begin position="155"/>
        <end position="288"/>
    </location>
</feature>
<dbReference type="EC" id="2.4.-.-" evidence="4"/>
<evidence type="ECO:0000256" key="1">
    <source>
        <dbReference type="ARBA" id="ARBA00022679"/>
    </source>
</evidence>
<evidence type="ECO:0000313" key="5">
    <source>
        <dbReference type="Proteomes" id="UP001325479"/>
    </source>
</evidence>
<sequence>MKVLFNTYPMAFHTPGGGEIQLQQYHKHLVERGVQVSLLDLWNPRFKDHEVVHYFSCMSGSLHFCSFVKSIGLPLVVSPNLWITEESKAKYPFDEIRLIFVLADRVVCNSNAECDLLAKVFNIPREKFFTVYNGIDQYFLQPVDGQLFREQFGITGKFVLNVANVEPRKNQLELARALKAHPDLQLVLIGHVRDQEYAQSCFKEGGDQLRYIGPLNHDSDLLRSAYAACSVFALPSVLETPGLAALEAFACGAPVVVTSEGCTKEYFGAGAAYVDHADTAGIAAAIARCADAPRSFLSTIVASANFTWARVVERLASLYDDPVGLPDTDSLLSGFFDIESDGNSHFAWTKEKASFECRPGAISGIWRTEVGGTVEIRIDGELAHRYVEVPANWASFRIVVPRKDGTPLRNVTIELTETSGLPRSSPRAVALRDVQFMEASAPGFEEMALLDGLLQGSSGFYPIEVDPYRCFAWTGTRASFRSRPGQLDFVWRSAQSGTTVDVLIDGKPMLAHTPVGEDWSHVSLVIEPVKGSSTSEVTFVVSRPRHASTTDLPFGVAVGEVQFQPRVDQGPISDAGASCVS</sequence>
<dbReference type="SUPFAM" id="SSF53756">
    <property type="entry name" value="UDP-Glycosyltransferase/glycogen phosphorylase"/>
    <property type="match status" value="1"/>
</dbReference>
<evidence type="ECO:0000259" key="3">
    <source>
        <dbReference type="Pfam" id="PF13439"/>
    </source>
</evidence>
<evidence type="ECO:0000259" key="2">
    <source>
        <dbReference type="Pfam" id="PF00534"/>
    </source>
</evidence>
<dbReference type="Gene3D" id="3.40.50.2000">
    <property type="entry name" value="Glycogen Phosphorylase B"/>
    <property type="match status" value="2"/>
</dbReference>
<feature type="domain" description="Glycosyltransferase subfamily 4-like N-terminal" evidence="3">
    <location>
        <begin position="49"/>
        <end position="136"/>
    </location>
</feature>
<dbReference type="Pfam" id="PF00534">
    <property type="entry name" value="Glycos_transf_1"/>
    <property type="match status" value="1"/>
</dbReference>
<name>A0ABZ0WHR9_9BURK</name>
<proteinExistence type="predicted"/>
<dbReference type="Pfam" id="PF13439">
    <property type="entry name" value="Glyco_transf_4"/>
    <property type="match status" value="1"/>
</dbReference>
<dbReference type="CDD" id="cd03801">
    <property type="entry name" value="GT4_PimA-like"/>
    <property type="match status" value="1"/>
</dbReference>
<evidence type="ECO:0000313" key="4">
    <source>
        <dbReference type="EMBL" id="WQD76881.1"/>
    </source>
</evidence>
<dbReference type="Proteomes" id="UP001325479">
    <property type="component" value="Chromosome"/>
</dbReference>
<gene>
    <name evidence="4" type="ORF">U0042_22805</name>
</gene>
<keyword evidence="5" id="KW-1185">Reference proteome</keyword>
<dbReference type="PANTHER" id="PTHR46401:SF2">
    <property type="entry name" value="GLYCOSYLTRANSFERASE WBBK-RELATED"/>
    <property type="match status" value="1"/>
</dbReference>
<dbReference type="EMBL" id="CP139965">
    <property type="protein sequence ID" value="WQD76881.1"/>
    <property type="molecule type" value="Genomic_DNA"/>
</dbReference>
<accession>A0ABZ0WHR9</accession>
<protein>
    <submittedName>
        <fullName evidence="4">Glycosyltransferase family 4 protein</fullName>
        <ecNumber evidence="4">2.4.-.-</ecNumber>
    </submittedName>
</protein>